<feature type="domain" description="Helicase C-terminal" evidence="10">
    <location>
        <begin position="463"/>
        <end position="613"/>
    </location>
</feature>
<dbReference type="SUPFAM" id="SSF52540">
    <property type="entry name" value="P-loop containing nucleoside triphosphate hydrolases"/>
    <property type="match status" value="1"/>
</dbReference>
<evidence type="ECO:0000256" key="7">
    <source>
        <dbReference type="RuleBase" id="RU364117"/>
    </source>
</evidence>
<feature type="region of interest" description="Disordered" evidence="8">
    <location>
        <begin position="186"/>
        <end position="229"/>
    </location>
</feature>
<dbReference type="GO" id="GO:0005634">
    <property type="term" value="C:nucleus"/>
    <property type="evidence" value="ECO:0007669"/>
    <property type="project" value="UniProtKB-SubCell"/>
</dbReference>
<comment type="similarity">
    <text evidence="1 7">Belongs to the helicase family. RecQ subfamily.</text>
</comment>
<dbReference type="RefSeq" id="XP_002835245.1">
    <property type="nucleotide sequence ID" value="XM_002835199.1"/>
</dbReference>
<keyword evidence="5 7" id="KW-0067">ATP-binding</keyword>
<keyword evidence="7" id="KW-0539">Nucleus</keyword>
<dbReference type="SMART" id="SM00487">
    <property type="entry name" value="DEXDc"/>
    <property type="match status" value="1"/>
</dbReference>
<dbReference type="InterPro" id="IPR004589">
    <property type="entry name" value="DNA_helicase_ATP-dep_RecQ"/>
</dbReference>
<proteinExistence type="inferred from homology"/>
<organism evidence="11 12">
    <name type="scientific">Tuber melanosporum (strain Mel28)</name>
    <name type="common">Perigord black truffle</name>
    <dbReference type="NCBI Taxonomy" id="656061"/>
    <lineage>
        <taxon>Eukaryota</taxon>
        <taxon>Fungi</taxon>
        <taxon>Dikarya</taxon>
        <taxon>Ascomycota</taxon>
        <taxon>Pezizomycotina</taxon>
        <taxon>Pezizomycetes</taxon>
        <taxon>Pezizales</taxon>
        <taxon>Tuberaceae</taxon>
        <taxon>Tuber</taxon>
    </lineage>
</organism>
<dbReference type="PANTHER" id="PTHR13710">
    <property type="entry name" value="DNA HELICASE RECQ FAMILY MEMBER"/>
    <property type="match status" value="1"/>
</dbReference>
<dbReference type="Pfam" id="PF16124">
    <property type="entry name" value="RecQ_Zn_bind"/>
    <property type="match status" value="1"/>
</dbReference>
<dbReference type="AlphaFoldDB" id="D5G4C3"/>
<comment type="catalytic activity">
    <reaction evidence="6 7">
        <text>Couples ATP hydrolysis with the unwinding of duplex DNA by translocating in the 3'-5' direction.</text>
        <dbReference type="EC" id="5.6.2.4"/>
    </reaction>
</comment>
<evidence type="ECO:0000256" key="5">
    <source>
        <dbReference type="ARBA" id="ARBA00022840"/>
    </source>
</evidence>
<evidence type="ECO:0000313" key="12">
    <source>
        <dbReference type="Proteomes" id="UP000006911"/>
    </source>
</evidence>
<dbReference type="GO" id="GO:0005524">
    <property type="term" value="F:ATP binding"/>
    <property type="evidence" value="ECO:0007669"/>
    <property type="project" value="UniProtKB-KW"/>
</dbReference>
<dbReference type="Gene3D" id="3.40.50.300">
    <property type="entry name" value="P-loop containing nucleotide triphosphate hydrolases"/>
    <property type="match status" value="2"/>
</dbReference>
<evidence type="ECO:0000256" key="8">
    <source>
        <dbReference type="SAM" id="MobiDB-lite"/>
    </source>
</evidence>
<feature type="compositionally biased region" description="Basic residues" evidence="8">
    <location>
        <begin position="202"/>
        <end position="211"/>
    </location>
</feature>
<dbReference type="GO" id="GO:0043138">
    <property type="term" value="F:3'-5' DNA helicase activity"/>
    <property type="evidence" value="ECO:0007669"/>
    <property type="project" value="UniProtKB-EC"/>
</dbReference>
<dbReference type="GO" id="GO:0009378">
    <property type="term" value="F:four-way junction helicase activity"/>
    <property type="evidence" value="ECO:0007669"/>
    <property type="project" value="TreeGrafter"/>
</dbReference>
<dbReference type="Proteomes" id="UP000006911">
    <property type="component" value="Unassembled WGS sequence"/>
</dbReference>
<dbReference type="Gene3D" id="1.10.10.10">
    <property type="entry name" value="Winged helix-like DNA-binding domain superfamily/Winged helix DNA-binding domain"/>
    <property type="match status" value="1"/>
</dbReference>
<dbReference type="PANTHER" id="PTHR13710:SF120">
    <property type="entry name" value="BIFUNCTIONAL 3'-5' EXONUCLEASE_ATP-DEPENDENT HELICASE WRN"/>
    <property type="match status" value="1"/>
</dbReference>
<evidence type="ECO:0000259" key="9">
    <source>
        <dbReference type="PROSITE" id="PS51192"/>
    </source>
</evidence>
<feature type="domain" description="Helicase ATP-binding" evidence="9">
    <location>
        <begin position="257"/>
        <end position="436"/>
    </location>
</feature>
<dbReference type="PROSITE" id="PS51192">
    <property type="entry name" value="HELICASE_ATP_BIND_1"/>
    <property type="match status" value="1"/>
</dbReference>
<dbReference type="InterPro" id="IPR014001">
    <property type="entry name" value="Helicase_ATP-bd"/>
</dbReference>
<gene>
    <name evidence="11" type="ORF">GSTUM_00004046001</name>
</gene>
<dbReference type="KEGG" id="tml:GSTUM_00004046001"/>
<dbReference type="Pfam" id="PF00271">
    <property type="entry name" value="Helicase_C"/>
    <property type="match status" value="1"/>
</dbReference>
<dbReference type="GO" id="GO:0000724">
    <property type="term" value="P:double-strand break repair via homologous recombination"/>
    <property type="evidence" value="ECO:0007669"/>
    <property type="project" value="TreeGrafter"/>
</dbReference>
<keyword evidence="2 7" id="KW-0547">Nucleotide-binding</keyword>
<accession>D5G4C3</accession>
<dbReference type="InterPro" id="IPR036388">
    <property type="entry name" value="WH-like_DNA-bd_sf"/>
</dbReference>
<dbReference type="CDD" id="cd18018">
    <property type="entry name" value="DEXHc_RecQ4-like"/>
    <property type="match status" value="1"/>
</dbReference>
<dbReference type="EMBL" id="FN429986">
    <property type="protein sequence ID" value="CAZ79366.1"/>
    <property type="molecule type" value="Genomic_DNA"/>
</dbReference>
<feature type="compositionally biased region" description="Basic and acidic residues" evidence="8">
    <location>
        <begin position="213"/>
        <end position="222"/>
    </location>
</feature>
<comment type="subcellular location">
    <subcellularLocation>
        <location evidence="7">Nucleus</location>
    </subcellularLocation>
</comment>
<dbReference type="InterPro" id="IPR027417">
    <property type="entry name" value="P-loop_NTPase"/>
</dbReference>
<dbReference type="GO" id="GO:0005737">
    <property type="term" value="C:cytoplasm"/>
    <property type="evidence" value="ECO:0007669"/>
    <property type="project" value="TreeGrafter"/>
</dbReference>
<dbReference type="InterPro" id="IPR001650">
    <property type="entry name" value="Helicase_C-like"/>
</dbReference>
<dbReference type="NCBIfam" id="TIGR00614">
    <property type="entry name" value="recQ_fam"/>
    <property type="match status" value="1"/>
</dbReference>
<evidence type="ECO:0000256" key="3">
    <source>
        <dbReference type="ARBA" id="ARBA00022801"/>
    </source>
</evidence>
<name>D5G4C3_TUBMM</name>
<evidence type="ECO:0000256" key="6">
    <source>
        <dbReference type="ARBA" id="ARBA00034617"/>
    </source>
</evidence>
<comment type="catalytic activity">
    <reaction evidence="7">
        <text>ATP + H2O = ADP + phosphate + H(+)</text>
        <dbReference type="Rhea" id="RHEA:13065"/>
        <dbReference type="ChEBI" id="CHEBI:15377"/>
        <dbReference type="ChEBI" id="CHEBI:15378"/>
        <dbReference type="ChEBI" id="CHEBI:30616"/>
        <dbReference type="ChEBI" id="CHEBI:43474"/>
        <dbReference type="ChEBI" id="CHEBI:456216"/>
    </reaction>
</comment>
<dbReference type="GO" id="GO:0005694">
    <property type="term" value="C:chromosome"/>
    <property type="evidence" value="ECO:0007669"/>
    <property type="project" value="TreeGrafter"/>
</dbReference>
<dbReference type="HOGENOM" id="CLU_001103_9_2_1"/>
<dbReference type="eggNOG" id="KOG0351">
    <property type="taxonomic scope" value="Eukaryota"/>
</dbReference>
<dbReference type="InterPro" id="IPR032284">
    <property type="entry name" value="RecQ_Zn-bd"/>
</dbReference>
<protein>
    <recommendedName>
        <fullName evidence="7">ATP-dependent DNA helicase</fullName>
        <ecNumber evidence="7">5.6.2.4</ecNumber>
    </recommendedName>
</protein>
<dbReference type="InterPro" id="IPR011545">
    <property type="entry name" value="DEAD/DEAH_box_helicase_dom"/>
</dbReference>
<keyword evidence="4 7" id="KW-0347">Helicase</keyword>
<evidence type="ECO:0000256" key="4">
    <source>
        <dbReference type="ARBA" id="ARBA00022806"/>
    </source>
</evidence>
<evidence type="ECO:0000259" key="10">
    <source>
        <dbReference type="PROSITE" id="PS51194"/>
    </source>
</evidence>
<dbReference type="SMART" id="SM00490">
    <property type="entry name" value="HELICc"/>
    <property type="match status" value="1"/>
</dbReference>
<dbReference type="EC" id="5.6.2.4" evidence="7"/>
<dbReference type="GO" id="GO:0016787">
    <property type="term" value="F:hydrolase activity"/>
    <property type="evidence" value="ECO:0007669"/>
    <property type="project" value="UniProtKB-KW"/>
</dbReference>
<sequence>MAYRALAYRSRVVRFPSLSIRVVGPMSSFGHVTLHPPPPPLRFNGQNTPLVTVSPFSTTASRGRGGLNMEEAEERYAFDSENEAQLSRMQEVEESHAFDSENEAQLSRMQEVEESHAFDSENEAQLSRMQEVEESHAFDSENEAQWHMQVEECHTFELEIEERSSYTQVKESHAFDSENEAQFFQYGSDQRAEPAKPASGRKWTRFKRGRKGSGSDHSRGIDPNDTTEYPATSELAHKIMRETWGFNEFRSQQEKVISRLIHGGSAVIVFPTGGGKSLAFQIPALALDEHDESMGQEKGGISIVVSPLIALIKDQVEALQKRGVKAAAIDSTQTRESILNTYDLLRKGELKLLYCAPERLNNEAFVEMVRRTRVRLIAVDEAHCISEWGQAFRPDYLKVARFVKEMNAERVLCLTATATPKVCKDILKAFGVPESGLFKNPTYRENLSLLAEHFETIEGKLAKLSDFLYSNPGSSIVYVTTQKQAEVVAQALTVAGVEAMHYHAGMTKDERSYAQDEFMNRNDLTIVATIAFGMGIDKPDIRNIVHYDFPRSLEGYSQEIGRAGRDGNESKCMLYLCGEDWVQREFFCRLDLPSKKSVNNLLRELFASNEGVEVGDVIETDINLQSRNHDIKINALNLLYSQLELRFELLRAITPKYSTYRFVQSDGFASFTATDDPITKVLLESMQKKIKRKSMMRSVDIDQLSQEHGFKREELVYRMQSFSAQGLIELNPGRVHQRYRILKPFPKDEADIQELIDKAYEQMEQREMDDLRRSKNVIELITSPGCIAQGLAKYFGDENSVKSEGCGKCQFCNTREPLTFSKPIIKKSPVDPYRLEEVLKGCRVRDDPRLLAKVAFGISSPRIRMERIGERNPIFGSMVDCDFDELMNEFAKHCTLEE</sequence>
<dbReference type="GO" id="GO:0003676">
    <property type="term" value="F:nucleic acid binding"/>
    <property type="evidence" value="ECO:0007669"/>
    <property type="project" value="InterPro"/>
</dbReference>
<keyword evidence="12" id="KW-1185">Reference proteome</keyword>
<evidence type="ECO:0000256" key="2">
    <source>
        <dbReference type="ARBA" id="ARBA00022741"/>
    </source>
</evidence>
<evidence type="ECO:0000313" key="11">
    <source>
        <dbReference type="EMBL" id="CAZ79366.1"/>
    </source>
</evidence>
<dbReference type="Pfam" id="PF00270">
    <property type="entry name" value="DEAD"/>
    <property type="match status" value="1"/>
</dbReference>
<dbReference type="GeneID" id="9184991"/>
<dbReference type="OMA" id="TVENFVY"/>
<dbReference type="PROSITE" id="PS51194">
    <property type="entry name" value="HELICASE_CTER"/>
    <property type="match status" value="1"/>
</dbReference>
<dbReference type="STRING" id="656061.D5G4C3"/>
<evidence type="ECO:0000256" key="1">
    <source>
        <dbReference type="ARBA" id="ARBA00005446"/>
    </source>
</evidence>
<keyword evidence="3 7" id="KW-0378">Hydrolase</keyword>
<dbReference type="InParanoid" id="D5G4C3"/>
<reference evidence="11 12" key="1">
    <citation type="journal article" date="2010" name="Nature">
        <title>Perigord black truffle genome uncovers evolutionary origins and mechanisms of symbiosis.</title>
        <authorList>
            <person name="Martin F."/>
            <person name="Kohler A."/>
            <person name="Murat C."/>
            <person name="Balestrini R."/>
            <person name="Coutinho P.M."/>
            <person name="Jaillon O."/>
            <person name="Montanini B."/>
            <person name="Morin E."/>
            <person name="Noel B."/>
            <person name="Percudani R."/>
            <person name="Porcel B."/>
            <person name="Rubini A."/>
            <person name="Amicucci A."/>
            <person name="Amselem J."/>
            <person name="Anthouard V."/>
            <person name="Arcioni S."/>
            <person name="Artiguenave F."/>
            <person name="Aury J.M."/>
            <person name="Ballario P."/>
            <person name="Bolchi A."/>
            <person name="Brenna A."/>
            <person name="Brun A."/>
            <person name="Buee M."/>
            <person name="Cantarel B."/>
            <person name="Chevalier G."/>
            <person name="Couloux A."/>
            <person name="Da Silva C."/>
            <person name="Denoeud F."/>
            <person name="Duplessis S."/>
            <person name="Ghignone S."/>
            <person name="Hilselberger B."/>
            <person name="Iotti M."/>
            <person name="Marcais B."/>
            <person name="Mello A."/>
            <person name="Miranda M."/>
            <person name="Pacioni G."/>
            <person name="Quesneville H."/>
            <person name="Riccioni C."/>
            <person name="Ruotolo R."/>
            <person name="Splivallo R."/>
            <person name="Stocchi V."/>
            <person name="Tisserant E."/>
            <person name="Viscomi A.R."/>
            <person name="Zambonelli A."/>
            <person name="Zampieri E."/>
            <person name="Henrissat B."/>
            <person name="Lebrun M.H."/>
            <person name="Paolocci F."/>
            <person name="Bonfante P."/>
            <person name="Ottonello S."/>
            <person name="Wincker P."/>
        </authorList>
    </citation>
    <scope>NUCLEOTIDE SEQUENCE [LARGE SCALE GENOMIC DNA]</scope>
    <source>
        <strain evidence="11 12">Mel28</strain>
    </source>
</reference>